<dbReference type="PANTHER" id="PTHR24271:SF50">
    <property type="match status" value="1"/>
</dbReference>
<dbReference type="RefSeq" id="XP_051240386.1">
    <property type="nucleotide sequence ID" value="XM_051384426.1"/>
</dbReference>
<reference evidence="4" key="2">
    <citation type="submission" date="2025-09" db="UniProtKB">
        <authorList>
            <consortium name="Ensembl"/>
        </authorList>
    </citation>
    <scope>IDENTIFICATION</scope>
</reference>
<dbReference type="Ensembl" id="ENSDLAT00005006875.2">
    <property type="protein sequence ID" value="ENSDLAP00005006381.2"/>
    <property type="gene ID" value="ENSDLAG00005003248.2"/>
</dbReference>
<dbReference type="InterPro" id="IPR043504">
    <property type="entry name" value="Peptidase_S1_PA_chymotrypsin"/>
</dbReference>
<organism evidence="4 5">
    <name type="scientific">Dicentrarchus labrax</name>
    <name type="common">European seabass</name>
    <name type="synonym">Morone labrax</name>
    <dbReference type="NCBI Taxonomy" id="13489"/>
    <lineage>
        <taxon>Eukaryota</taxon>
        <taxon>Metazoa</taxon>
        <taxon>Chordata</taxon>
        <taxon>Craniata</taxon>
        <taxon>Vertebrata</taxon>
        <taxon>Euteleostomi</taxon>
        <taxon>Actinopterygii</taxon>
        <taxon>Neopterygii</taxon>
        <taxon>Teleostei</taxon>
        <taxon>Neoteleostei</taxon>
        <taxon>Acanthomorphata</taxon>
        <taxon>Eupercaria</taxon>
        <taxon>Moronidae</taxon>
        <taxon>Dicentrarchus</taxon>
    </lineage>
</organism>
<dbReference type="InterPro" id="IPR018114">
    <property type="entry name" value="TRYPSIN_HIS"/>
</dbReference>
<evidence type="ECO:0000313" key="4">
    <source>
        <dbReference type="Ensembl" id="ENSDLAP00005006381.2"/>
    </source>
</evidence>
<feature type="domain" description="Peptidase S1" evidence="3">
    <location>
        <begin position="27"/>
        <end position="250"/>
    </location>
</feature>
<dbReference type="GeneID" id="127354496"/>
<dbReference type="AlphaFoldDB" id="A0A8C4GGT4"/>
<dbReference type="GeneTree" id="ENSGT00390000009571"/>
<dbReference type="PRINTS" id="PR00722">
    <property type="entry name" value="CHYMOTRYPSIN"/>
</dbReference>
<dbReference type="SMART" id="SM00020">
    <property type="entry name" value="Tryp_SPc"/>
    <property type="match status" value="1"/>
</dbReference>
<gene>
    <name evidence="4" type="primary">LOC127354496</name>
</gene>
<keyword evidence="5" id="KW-1185">Reference proteome</keyword>
<dbReference type="PANTHER" id="PTHR24271">
    <property type="entry name" value="KALLIKREIN-RELATED"/>
    <property type="match status" value="1"/>
</dbReference>
<dbReference type="InterPro" id="IPR001254">
    <property type="entry name" value="Trypsin_dom"/>
</dbReference>
<protein>
    <recommendedName>
        <fullName evidence="3">Peptidase S1 domain-containing protein</fullName>
    </recommendedName>
</protein>
<keyword evidence="1" id="KW-1015">Disulfide bond</keyword>
<evidence type="ECO:0000256" key="1">
    <source>
        <dbReference type="ARBA" id="ARBA00023157"/>
    </source>
</evidence>
<reference evidence="4" key="1">
    <citation type="submission" date="2025-08" db="UniProtKB">
        <authorList>
            <consortium name="Ensembl"/>
        </authorList>
    </citation>
    <scope>IDENTIFICATION</scope>
</reference>
<dbReference type="InterPro" id="IPR009003">
    <property type="entry name" value="Peptidase_S1_PA"/>
</dbReference>
<evidence type="ECO:0000256" key="2">
    <source>
        <dbReference type="SAM" id="SignalP"/>
    </source>
</evidence>
<dbReference type="OrthoDB" id="5565075at2759"/>
<dbReference type="GO" id="GO:0004252">
    <property type="term" value="F:serine-type endopeptidase activity"/>
    <property type="evidence" value="ECO:0007669"/>
    <property type="project" value="InterPro"/>
</dbReference>
<feature type="signal peptide" evidence="2">
    <location>
        <begin position="1"/>
        <end position="18"/>
    </location>
</feature>
<dbReference type="PROSITE" id="PS00134">
    <property type="entry name" value="TRYPSIN_HIS"/>
    <property type="match status" value="1"/>
</dbReference>
<sequence length="252" mass="28005">MGGMASLLLLLWVGLTVGKVVDLQKRIIGGHNCNNNERLYHVKLIAKVDATHESLCGGSLISDQWILTAAHCWEPRWIITAHLGVHPRQGHGNAQQMQITEDPQIFTDQDNNNNVRQHDIMLLKLPRKVTIRPVQLPDCKRRPNVGATVQIAGHAARFEVPPYVPDLQCADIKVVTCPHIVVNNVDWSYQHWLCGRTRGVDTCPGDSGGGVVYNNKIYGVHSNSGTYACTAEAAFMDVCEYIQWIRIVTGLN</sequence>
<dbReference type="Proteomes" id="UP000694389">
    <property type="component" value="Unassembled WGS sequence"/>
</dbReference>
<dbReference type="InterPro" id="IPR001314">
    <property type="entry name" value="Peptidase_S1A"/>
</dbReference>
<accession>A0A8C4GGT4</accession>
<dbReference type="Gene3D" id="2.40.10.10">
    <property type="entry name" value="Trypsin-like serine proteases"/>
    <property type="match status" value="1"/>
</dbReference>
<dbReference type="GO" id="GO:0006508">
    <property type="term" value="P:proteolysis"/>
    <property type="evidence" value="ECO:0007669"/>
    <property type="project" value="InterPro"/>
</dbReference>
<dbReference type="SUPFAM" id="SSF50494">
    <property type="entry name" value="Trypsin-like serine proteases"/>
    <property type="match status" value="1"/>
</dbReference>
<proteinExistence type="predicted"/>
<feature type="chain" id="PRO_5035852309" description="Peptidase S1 domain-containing protein" evidence="2">
    <location>
        <begin position="19"/>
        <end position="252"/>
    </location>
</feature>
<name>A0A8C4GGT4_DICLA</name>
<dbReference type="Pfam" id="PF00089">
    <property type="entry name" value="Trypsin"/>
    <property type="match status" value="1"/>
</dbReference>
<dbReference type="OMA" id="TWINQNA"/>
<evidence type="ECO:0000313" key="5">
    <source>
        <dbReference type="Proteomes" id="UP000694389"/>
    </source>
</evidence>
<keyword evidence="2" id="KW-0732">Signal</keyword>
<dbReference type="PROSITE" id="PS50240">
    <property type="entry name" value="TRYPSIN_DOM"/>
    <property type="match status" value="1"/>
</dbReference>
<evidence type="ECO:0000259" key="3">
    <source>
        <dbReference type="PROSITE" id="PS50240"/>
    </source>
</evidence>